<dbReference type="GO" id="GO:0051536">
    <property type="term" value="F:iron-sulfur cluster binding"/>
    <property type="evidence" value="ECO:0007669"/>
    <property type="project" value="InterPro"/>
</dbReference>
<dbReference type="Gene3D" id="3.40.50.700">
    <property type="entry name" value="NADH:ubiquinone oxidoreductase-like, 20kDa subunit"/>
    <property type="match status" value="1"/>
</dbReference>
<dbReference type="InterPro" id="IPR051349">
    <property type="entry name" value="Hydrogenase_assoc-protein"/>
</dbReference>
<feature type="domain" description="NADH:ubiquinone oxidoreductase-like 20kDa subunit" evidence="2">
    <location>
        <begin position="14"/>
        <end position="179"/>
    </location>
</feature>
<reference evidence="4" key="1">
    <citation type="submission" date="2016-10" db="EMBL/GenBank/DDBJ databases">
        <authorList>
            <person name="Varghese N."/>
            <person name="Submissions S."/>
        </authorList>
    </citation>
    <scope>NUCLEOTIDE SEQUENCE [LARGE SCALE GENOMIC DNA]</scope>
    <source>
        <strain evidence="4">DSM 3669</strain>
    </source>
</reference>
<dbReference type="OrthoDB" id="9787729at2"/>
<gene>
    <name evidence="3" type="ORF">SAMN05660706_12838</name>
</gene>
<dbReference type="STRING" id="39060.SAMN05660706_12838"/>
<dbReference type="PANTHER" id="PTHR42845">
    <property type="entry name" value="COENZYME F420-REDUCING HYDROGENASE, GAMMA SUBUNIT"/>
    <property type="match status" value="1"/>
</dbReference>
<proteinExistence type="predicted"/>
<dbReference type="InterPro" id="IPR006137">
    <property type="entry name" value="NADH_UbQ_OxRdtase-like_20kDa"/>
</dbReference>
<dbReference type="GO" id="GO:0016491">
    <property type="term" value="F:oxidoreductase activity"/>
    <property type="evidence" value="ECO:0007669"/>
    <property type="project" value="UniProtKB-KW"/>
</dbReference>
<evidence type="ECO:0000313" key="3">
    <source>
        <dbReference type="EMBL" id="SFR13611.1"/>
    </source>
</evidence>
<evidence type="ECO:0000313" key="4">
    <source>
        <dbReference type="Proteomes" id="UP000199584"/>
    </source>
</evidence>
<dbReference type="InterPro" id="IPR037024">
    <property type="entry name" value="NiFe_Hase_small_N_sf"/>
</dbReference>
<evidence type="ECO:0000259" key="2">
    <source>
        <dbReference type="Pfam" id="PF01058"/>
    </source>
</evidence>
<sequence>MVKLKLAVYWAASCGGCDVAVLDVHEKILDIAAVADIVLWPVATDHKYSDVEKMAPGSIDVCLFNGAVRNSENEHMARMLREKSRVLVAFGSCAVSGGIPALANFKEREDILNRVYQETPSTVNPEGVKPVPESAVPEGTLHLPEFFGFVHSLDQVVEVDYYMPGCPPTAERIWEVVQAIVSGNLPPRGATVGALEKSLCDQCPREKHDKKIKRFYRTHEIIPDPDRCLLEQGLLCLGPVTRGGCGAQCISANMPCRGCYGPLPGVIEQGAKYISSIGAIIDARTQEEVEEILAGIVDPAGTFYRFGMATALLKGANR</sequence>
<dbReference type="EMBL" id="FOYM01000028">
    <property type="protein sequence ID" value="SFR13611.1"/>
    <property type="molecule type" value="Genomic_DNA"/>
</dbReference>
<dbReference type="RefSeq" id="WP_092486110.1">
    <property type="nucleotide sequence ID" value="NZ_FOYM01000028.1"/>
</dbReference>
<evidence type="ECO:0000256" key="1">
    <source>
        <dbReference type="ARBA" id="ARBA00023002"/>
    </source>
</evidence>
<dbReference type="Proteomes" id="UP000199584">
    <property type="component" value="Unassembled WGS sequence"/>
</dbReference>
<accession>A0A1I6E7T1</accession>
<dbReference type="AlphaFoldDB" id="A0A1I6E7T1"/>
<organism evidence="3 4">
    <name type="scientific">Desulfoscipio geothermicus DSM 3669</name>
    <dbReference type="NCBI Taxonomy" id="1121426"/>
    <lineage>
        <taxon>Bacteria</taxon>
        <taxon>Bacillati</taxon>
        <taxon>Bacillota</taxon>
        <taxon>Clostridia</taxon>
        <taxon>Eubacteriales</taxon>
        <taxon>Desulfallaceae</taxon>
        <taxon>Desulfoscipio</taxon>
    </lineage>
</organism>
<keyword evidence="4" id="KW-1185">Reference proteome</keyword>
<protein>
    <submittedName>
        <fullName evidence="3">F420-non-reducing hydrogenase subunit G</fullName>
    </submittedName>
</protein>
<name>A0A1I6E7T1_9FIRM</name>
<dbReference type="SUPFAM" id="SSF56770">
    <property type="entry name" value="HydA/Nqo6-like"/>
    <property type="match status" value="1"/>
</dbReference>
<dbReference type="Pfam" id="PF01058">
    <property type="entry name" value="Oxidored_q6"/>
    <property type="match status" value="1"/>
</dbReference>
<dbReference type="PANTHER" id="PTHR42845:SF2">
    <property type="entry name" value="F420-NON-REDUCING HYDROGENASE VHU SUBUNIT G"/>
    <property type="match status" value="1"/>
</dbReference>
<keyword evidence="1" id="KW-0560">Oxidoreductase</keyword>